<dbReference type="InterPro" id="IPR056243">
    <property type="entry name" value="TASOR_ab_dom"/>
</dbReference>
<dbReference type="GO" id="GO:0000792">
    <property type="term" value="C:heterochromatin"/>
    <property type="evidence" value="ECO:0007669"/>
    <property type="project" value="TreeGrafter"/>
</dbReference>
<feature type="domain" description="TASOR pseudo-PARP" evidence="3">
    <location>
        <begin position="164"/>
        <end position="308"/>
    </location>
</feature>
<reference evidence="6" key="1">
    <citation type="submission" date="2021-06" db="EMBL/GenBank/DDBJ databases">
        <authorList>
            <consortium name="Wellcome Sanger Institute Data Sharing"/>
        </authorList>
    </citation>
    <scope>NUCLEOTIDE SEQUENCE [LARGE SCALE GENOMIC DNA]</scope>
</reference>
<keyword evidence="7" id="KW-1185">Reference proteome</keyword>
<feature type="region of interest" description="Disordered" evidence="2">
    <location>
        <begin position="1"/>
        <end position="98"/>
    </location>
</feature>
<evidence type="ECO:0000259" key="3">
    <source>
        <dbReference type="Pfam" id="PF12509"/>
    </source>
</evidence>
<name>A0A8C4T7E0_ERPCA</name>
<feature type="domain" description="TASOR PIN" evidence="5">
    <location>
        <begin position="1279"/>
        <end position="1420"/>
    </location>
</feature>
<accession>A0A8C4T7E0</accession>
<feature type="compositionally biased region" description="Polar residues" evidence="2">
    <location>
        <begin position="1623"/>
        <end position="1652"/>
    </location>
</feature>
<dbReference type="InterPro" id="IPR046432">
    <property type="entry name" value="TASOR"/>
</dbReference>
<evidence type="ECO:0000259" key="5">
    <source>
        <dbReference type="Pfam" id="PF24630"/>
    </source>
</evidence>
<dbReference type="Pfam" id="PF23314">
    <property type="entry name" value="TASOR_alpha-beta"/>
    <property type="match status" value="1"/>
</dbReference>
<reference evidence="6" key="3">
    <citation type="submission" date="2025-09" db="UniProtKB">
        <authorList>
            <consortium name="Ensembl"/>
        </authorList>
    </citation>
    <scope>IDENTIFICATION</scope>
</reference>
<evidence type="ECO:0000256" key="1">
    <source>
        <dbReference type="ARBA" id="ARBA00008058"/>
    </source>
</evidence>
<protein>
    <submittedName>
        <fullName evidence="6">Transcription activation suppressor</fullName>
    </submittedName>
</protein>
<feature type="region of interest" description="Disordered" evidence="2">
    <location>
        <begin position="624"/>
        <end position="660"/>
    </location>
</feature>
<evidence type="ECO:0000259" key="4">
    <source>
        <dbReference type="Pfam" id="PF23314"/>
    </source>
</evidence>
<feature type="region of interest" description="Disordered" evidence="2">
    <location>
        <begin position="1474"/>
        <end position="1503"/>
    </location>
</feature>
<dbReference type="PANTHER" id="PTHR16207">
    <property type="entry name" value="SET DOMAIN-CONTAINING PROTEIN"/>
    <property type="match status" value="1"/>
</dbReference>
<dbReference type="Pfam" id="PF12509">
    <property type="entry name" value="DUF3715"/>
    <property type="match status" value="1"/>
</dbReference>
<dbReference type="GeneTree" id="ENSGT00530000063735"/>
<comment type="similarity">
    <text evidence="1">Belongs to the TASOR family.</text>
</comment>
<feature type="region of interest" description="Disordered" evidence="2">
    <location>
        <begin position="1060"/>
        <end position="1084"/>
    </location>
</feature>
<feature type="region of interest" description="Disordered" evidence="2">
    <location>
        <begin position="1594"/>
        <end position="1726"/>
    </location>
</feature>
<dbReference type="Pfam" id="PF24630">
    <property type="entry name" value="PIN_TASOR"/>
    <property type="match status" value="1"/>
</dbReference>
<dbReference type="Proteomes" id="UP000694620">
    <property type="component" value="Chromosome 18"/>
</dbReference>
<evidence type="ECO:0000313" key="6">
    <source>
        <dbReference type="Ensembl" id="ENSECRP00000025257.1"/>
    </source>
</evidence>
<evidence type="ECO:0000256" key="2">
    <source>
        <dbReference type="SAM" id="MobiDB-lite"/>
    </source>
</evidence>
<dbReference type="PANTHER" id="PTHR16207:SF1">
    <property type="entry name" value="PROTEIN TASOR"/>
    <property type="match status" value="1"/>
</dbReference>
<dbReference type="GO" id="GO:0097355">
    <property type="term" value="P:protein localization to heterochromatin"/>
    <property type="evidence" value="ECO:0007669"/>
    <property type="project" value="TreeGrafter"/>
</dbReference>
<feature type="compositionally biased region" description="Polar residues" evidence="2">
    <location>
        <begin position="1668"/>
        <end position="1684"/>
    </location>
</feature>
<dbReference type="OrthoDB" id="5960959at2759"/>
<sequence length="1805" mass="201925">MKMASSMQNEHQESKGERQGRDKNAAVDNNDIPKHVARGMLRASKQDGERTGCQEGPAAGTAQDATERRLSSGSSEPKGSDKSPTFMKSAEEQTRRNFHIPLKNKERKALFQPVSLESREFEEIVKIMNSSYLDSSSASKFSYKKASLIHSELLEKEFVEKKREMKQDGRSEKELVESYAFWLADRSKINVICEKGLCVGHSRITILGKPSMGVYVCKHADLLQMNPFDVGTVGEIILFKVIKGRVKSIYENMSKNILDPTPRFDCHVSKNSSRVTSLLSYRAFELTQLYFYEYAFDEIKKRPRHICPYAVVSFMYVDKENTPVLKPLPPARSISNSSDGTTEKGSYTVWSGQLLNKGVPLCHAYIKSVSQPFLPFKLPQMLELGTAMSLEQVKRQVPIVLFYKDTYFGSREVLKSGMYCSLFELKEKSKSGTNLLGIIQKLEKEKAVLIKSLDDKGFLFVISSAQMTIQNDTKSTKPRDLHVLFMFQESRNIQKCGNSAVVPRLPDDTEMGMPNLKTFVPALHFGLIKARTNTSIALNTGVERNAHEYLKSRLEGTRSKIREFVMYEYEQKLDDRRFLYSAPRIKTNIDTALHSYICDPDSYLLPKARAIEILESLNKTQEYSPISDWEGSEGKCESEKPTKENGSEHTHPVQKSGVTADYDPEKLKELINLIQIRKKCIGEGDELDMDESTSMRGLKRKLENNTTENVVKYMRSSSAENGQDRGVEEQFPDPITSVVNHQNANVRKQDTSDLVTADTQALLKLLLDTLASTGASASATDSSIDKPVEFSRDDSCEMSAELCYENCSANVTKNDAAVPYETTNVSCASEANVRLTLGEDTNIYERSTKIENVEEAAGSISSFEGFSPCSSTQLEQTHHREFFSEHVVEGEMVWKLIPITGLKSHPEQLSYHLIQEAHPDDPRIHHRQPVNFSPDKFNQPSASLPLQNDDSFQEKCEADMENVQHPSDTLKNQHSEPRNTQNMLHEEFDEFCSKIQGLLNCENIPYNSESVISSKLQLKRFSNRLHSQFKHIYVEKYVNSLQKKIHDVVESEKANTYLNLGNQSDELSESNRTQSDSIKYGPRSPQEVLGPSHLDFLEKSEHFNERSTDTTFNMLTLDSLSKESASSASSNYDYHPQLADSGGDPPNSFAIQAPASISNLISQLKPEVFSSLVKIIKDVQKNTVKFYIHEREESTVCTEIKEYLMRLGNAECNPNQYLERNGNLDKLLIIIRNEDIAAHIHTIPALVSLKKLSSVNFAGVDSLDDVKNHTYNELFVSGGFIVSDDSVLNLDVITIEKLQTFLKCLEEWNTPDSKWQWKIHCKTQKKLKEIGRMNSKALNILVLLNSYQKKHLVDFLSYHECDSQARQAPELECLIKLQAQNIQQRHVVFLTERRYELFSKHFNNGIVVACMDDFMQNFHSIIGFNQSSVEDQHLLHGIHQDEFDGLHVTGQNEEDMSLDSSEESCQIEVCSKMLDRADSPPPPVTLAGTVPVQPKSKAGPEDVPLLSRAVDLKGGKPKTSDGQPASVECRASGLDLEALRSAISIFSRSSPKNLTSETLQPQEEGHPEDDENSAGVLAYSTFSVNTRQSFLSTGIDPSITVSMPPDISNEARSAEGGGPNGLHGSSSVDTTPKASSLSDCKDASSGNSANSQEESKILSETKKLGDEASTSTKKADESQSSGSESKPAVCSHVASETQTKKTAGERPSYPNHGGSVRGRGRGLPYRGYNRGRGFSLPGPSSRGSAYHGWATHGNGHYFRPNTGHGWASGHHGCEEFFTDDFFPDDCSENWHSNITPSNPYAKHYK</sequence>
<dbReference type="InterPro" id="IPR056242">
    <property type="entry name" value="PIN_TASOR"/>
</dbReference>
<feature type="compositionally biased region" description="Polar residues" evidence="2">
    <location>
        <begin position="1552"/>
        <end position="1561"/>
    </location>
</feature>
<feature type="region of interest" description="Disordered" evidence="2">
    <location>
        <begin position="921"/>
        <end position="942"/>
    </location>
</feature>
<dbReference type="CDD" id="cd22569">
    <property type="entry name" value="TASOR_PBD"/>
    <property type="match status" value="1"/>
</dbReference>
<reference evidence="6" key="2">
    <citation type="submission" date="2025-08" db="UniProtKB">
        <authorList>
            <consortium name="Ensembl"/>
        </authorList>
    </citation>
    <scope>IDENTIFICATION</scope>
</reference>
<organism evidence="6 7">
    <name type="scientific">Erpetoichthys calabaricus</name>
    <name type="common">Rope fish</name>
    <name type="synonym">Calamoichthys calabaricus</name>
    <dbReference type="NCBI Taxonomy" id="27687"/>
    <lineage>
        <taxon>Eukaryota</taxon>
        <taxon>Metazoa</taxon>
        <taxon>Chordata</taxon>
        <taxon>Craniata</taxon>
        <taxon>Vertebrata</taxon>
        <taxon>Euteleostomi</taxon>
        <taxon>Actinopterygii</taxon>
        <taxon>Polypteriformes</taxon>
        <taxon>Polypteridae</taxon>
        <taxon>Erpetoichthys</taxon>
    </lineage>
</organism>
<feature type="compositionally biased region" description="Basic and acidic residues" evidence="2">
    <location>
        <begin position="632"/>
        <end position="651"/>
    </location>
</feature>
<feature type="compositionally biased region" description="Basic and acidic residues" evidence="2">
    <location>
        <begin position="1653"/>
        <end position="1666"/>
    </location>
</feature>
<dbReference type="GO" id="GO:0005654">
    <property type="term" value="C:nucleoplasm"/>
    <property type="evidence" value="ECO:0007669"/>
    <property type="project" value="TreeGrafter"/>
</dbReference>
<dbReference type="Ensembl" id="ENSECRT00000025798.1">
    <property type="protein sequence ID" value="ENSECRP00000025257.1"/>
    <property type="gene ID" value="ENSECRG00000017083.1"/>
</dbReference>
<gene>
    <name evidence="6" type="primary">TASOR</name>
</gene>
<feature type="compositionally biased region" description="Basic and acidic residues" evidence="2">
    <location>
        <begin position="10"/>
        <end position="25"/>
    </location>
</feature>
<feature type="compositionally biased region" description="Polar residues" evidence="2">
    <location>
        <begin position="1060"/>
        <end position="1077"/>
    </location>
</feature>
<evidence type="ECO:0000313" key="7">
    <source>
        <dbReference type="Proteomes" id="UP000694620"/>
    </source>
</evidence>
<feature type="domain" description="TASOR alpha/beta" evidence="4">
    <location>
        <begin position="1181"/>
        <end position="1275"/>
    </location>
</feature>
<dbReference type="Gene3D" id="3.90.228.10">
    <property type="match status" value="1"/>
</dbReference>
<dbReference type="InterPro" id="IPR022188">
    <property type="entry name" value="TASOR_DUF3715"/>
</dbReference>
<dbReference type="GO" id="GO:0003682">
    <property type="term" value="F:chromatin binding"/>
    <property type="evidence" value="ECO:0007669"/>
    <property type="project" value="TreeGrafter"/>
</dbReference>
<dbReference type="GO" id="GO:0045814">
    <property type="term" value="P:negative regulation of gene expression, epigenetic"/>
    <property type="evidence" value="ECO:0007669"/>
    <property type="project" value="InterPro"/>
</dbReference>
<feature type="region of interest" description="Disordered" evidence="2">
    <location>
        <begin position="1552"/>
        <end position="1573"/>
    </location>
</feature>
<proteinExistence type="inferred from homology"/>